<feature type="region of interest" description="Disordered" evidence="1">
    <location>
        <begin position="1"/>
        <end position="36"/>
    </location>
</feature>
<organism evidence="2 3">
    <name type="scientific">Papiliotrema laurentii</name>
    <name type="common">Cryptococcus laurentii</name>
    <dbReference type="NCBI Taxonomy" id="5418"/>
    <lineage>
        <taxon>Eukaryota</taxon>
        <taxon>Fungi</taxon>
        <taxon>Dikarya</taxon>
        <taxon>Basidiomycota</taxon>
        <taxon>Agaricomycotina</taxon>
        <taxon>Tremellomycetes</taxon>
        <taxon>Tremellales</taxon>
        <taxon>Rhynchogastremaceae</taxon>
        <taxon>Papiliotrema</taxon>
    </lineage>
</organism>
<dbReference type="AlphaFoldDB" id="A0AAD9FX49"/>
<name>A0AAD9FX49_PAPLA</name>
<gene>
    <name evidence="2" type="ORF">DB88DRAFT_507864</name>
</gene>
<proteinExistence type="predicted"/>
<reference evidence="2" key="1">
    <citation type="submission" date="2023-02" db="EMBL/GenBank/DDBJ databases">
        <title>Identification and recombinant expression of a fungal hydrolase from Papiliotrema laurentii that hydrolyzes apple cutin and clears colloidal polyester polyurethane.</title>
        <authorList>
            <consortium name="DOE Joint Genome Institute"/>
            <person name="Roman V.A."/>
            <person name="Bojanowski C."/>
            <person name="Crable B.R."/>
            <person name="Wagner D.N."/>
            <person name="Hung C.S."/>
            <person name="Nadeau L.J."/>
            <person name="Schratz L."/>
            <person name="Haridas S."/>
            <person name="Pangilinan J."/>
            <person name="Lipzen A."/>
            <person name="Na H."/>
            <person name="Yan M."/>
            <person name="Ng V."/>
            <person name="Grigoriev I.V."/>
            <person name="Spatafora J.W."/>
            <person name="Barlow D."/>
            <person name="Biffinger J."/>
            <person name="Kelley-Loughnane N."/>
            <person name="Varaljay V.A."/>
            <person name="Crookes-Goodson W.J."/>
        </authorList>
    </citation>
    <scope>NUCLEOTIDE SEQUENCE</scope>
    <source>
        <strain evidence="2">5307AH</strain>
    </source>
</reference>
<dbReference type="Proteomes" id="UP001182556">
    <property type="component" value="Unassembled WGS sequence"/>
</dbReference>
<feature type="region of interest" description="Disordered" evidence="1">
    <location>
        <begin position="70"/>
        <end position="108"/>
    </location>
</feature>
<dbReference type="EMBL" id="JAODAN010000001">
    <property type="protein sequence ID" value="KAK1927791.1"/>
    <property type="molecule type" value="Genomic_DNA"/>
</dbReference>
<accession>A0AAD9FX49</accession>
<comment type="caution">
    <text evidence="2">The sequence shown here is derived from an EMBL/GenBank/DDBJ whole genome shotgun (WGS) entry which is preliminary data.</text>
</comment>
<evidence type="ECO:0000313" key="3">
    <source>
        <dbReference type="Proteomes" id="UP001182556"/>
    </source>
</evidence>
<protein>
    <submittedName>
        <fullName evidence="2">Uncharacterized protein</fullName>
    </submittedName>
</protein>
<feature type="compositionally biased region" description="Polar residues" evidence="1">
    <location>
        <begin position="14"/>
        <end position="27"/>
    </location>
</feature>
<sequence>MSTANTTAQQTTTSGVPTNAHNVNDGSQGARAAEGLGEKVKGGLGVVHGAGEGIRGNVNSFLDNVGEQIAGRGQGDVKPATRTEQERPAQVAARGADEFQAGMDRLRK</sequence>
<evidence type="ECO:0000313" key="2">
    <source>
        <dbReference type="EMBL" id="KAK1927791.1"/>
    </source>
</evidence>
<feature type="compositionally biased region" description="Low complexity" evidence="1">
    <location>
        <begin position="1"/>
        <end position="13"/>
    </location>
</feature>
<evidence type="ECO:0000256" key="1">
    <source>
        <dbReference type="SAM" id="MobiDB-lite"/>
    </source>
</evidence>
<keyword evidence="3" id="KW-1185">Reference proteome</keyword>